<dbReference type="Proteomes" id="UP000052979">
    <property type="component" value="Unassembled WGS sequence"/>
</dbReference>
<dbReference type="OrthoDB" id="9771846at2"/>
<dbReference type="InterPro" id="IPR029044">
    <property type="entry name" value="Nucleotide-diphossugar_trans"/>
</dbReference>
<dbReference type="EMBL" id="LBFI01000001">
    <property type="protein sequence ID" value="KKM47335.1"/>
    <property type="molecule type" value="Genomic_DNA"/>
</dbReference>
<gene>
    <name evidence="2" type="ORF">C5C51_08645</name>
    <name evidence="1" type="ORF">VT73_00340</name>
</gene>
<organism evidence="1 3">
    <name type="scientific">Rathayibacter toxicus</name>
    <dbReference type="NCBI Taxonomy" id="145458"/>
    <lineage>
        <taxon>Bacteria</taxon>
        <taxon>Bacillati</taxon>
        <taxon>Actinomycetota</taxon>
        <taxon>Actinomycetes</taxon>
        <taxon>Micrococcales</taxon>
        <taxon>Microbacteriaceae</taxon>
        <taxon>Rathayibacter</taxon>
    </lineage>
</organism>
<dbReference type="Proteomes" id="UP000237966">
    <property type="component" value="Unassembled WGS sequence"/>
</dbReference>
<comment type="caution">
    <text evidence="1">The sequence shown here is derived from an EMBL/GenBank/DDBJ whole genome shotgun (WGS) entry which is preliminary data.</text>
</comment>
<dbReference type="GO" id="GO:0016740">
    <property type="term" value="F:transferase activity"/>
    <property type="evidence" value="ECO:0007669"/>
    <property type="project" value="UniProtKB-KW"/>
</dbReference>
<dbReference type="eggNOG" id="COG1216">
    <property type="taxonomic scope" value="Bacteria"/>
</dbReference>
<dbReference type="KEGG" id="rtx:TI83_08845"/>
<dbReference type="KEGG" id="rtc:APU90_08230"/>
<dbReference type="AlphaFoldDB" id="A0A0C5BG22"/>
<dbReference type="CDD" id="cd04186">
    <property type="entry name" value="GT_2_like_c"/>
    <property type="match status" value="1"/>
</dbReference>
<keyword evidence="2" id="KW-0808">Transferase</keyword>
<evidence type="ECO:0000313" key="3">
    <source>
        <dbReference type="Proteomes" id="UP000052979"/>
    </source>
</evidence>
<accession>A0A0C5BG22</accession>
<evidence type="ECO:0000313" key="1">
    <source>
        <dbReference type="EMBL" id="KKM47335.1"/>
    </source>
</evidence>
<dbReference type="EMBL" id="PSWU01000013">
    <property type="protein sequence ID" value="PPI13779.1"/>
    <property type="molecule type" value="Genomic_DNA"/>
</dbReference>
<keyword evidence="3" id="KW-1185">Reference proteome</keyword>
<reference evidence="1 3" key="1">
    <citation type="submission" date="2015-04" db="EMBL/GenBank/DDBJ databases">
        <title>Draft genome sequence of Rathayibacter toxicus strain FH-142 (AKA 70134 or CS 32), a Western Australian isolate.</title>
        <authorList>
            <consortium name="Consortium for Microbial Forensics and Genomics (microFORGE)"/>
            <person name="Knight B.M."/>
            <person name="Roberts D.P."/>
            <person name="Lin D."/>
            <person name="Hari K."/>
            <person name="Fletcher J."/>
            <person name="Melcher U."/>
            <person name="Blagden T."/>
            <person name="Luster D.G."/>
            <person name="Sechler A.J."/>
            <person name="Schneider W.L."/>
            <person name="Winegar R.A."/>
        </authorList>
    </citation>
    <scope>NUCLEOTIDE SEQUENCE [LARGE SCALE GENOMIC DNA]</scope>
    <source>
        <strain evidence="1 3">FH142</strain>
    </source>
</reference>
<protein>
    <submittedName>
        <fullName evidence="2">Glycosyltransferase family 2 protein</fullName>
    </submittedName>
</protein>
<dbReference type="PANTHER" id="PTHR43179:SF7">
    <property type="entry name" value="RHAMNOSYLTRANSFERASE WBBL"/>
    <property type="match status" value="1"/>
</dbReference>
<dbReference type="SUPFAM" id="SSF53448">
    <property type="entry name" value="Nucleotide-diphospho-sugar transferases"/>
    <property type="match status" value="1"/>
</dbReference>
<dbReference type="PANTHER" id="PTHR43179">
    <property type="entry name" value="RHAMNOSYLTRANSFERASE WBBL"/>
    <property type="match status" value="1"/>
</dbReference>
<sequence length="291" mass="32065">MVHSTLPIAVVVVTHFSGEVLGTCLESVSKATAHKVRIVVVDNATTDDSVRRVLDHHPEVVFHETGQNLGYGAAVNYAVQRLGPETEWILVTNPDTVFLPDAIDTLYQAALADARLGSLGPRILNPDGSVYPSARALPSLGTGVGHALFARLWPGNPWSARYRRSRAADTLEHGRREADWLSGACVMVRRTAFEQIGGFDERYFMYFEDVQLGDSLGQQGWTNIYLADAHVTHLGAHSTRLASARMLAVHHRSAYLYLAQKYNAWYQAPLRLAVRLGLGARVALMRLLPGR</sequence>
<dbReference type="STRING" id="145458.APU90_08230"/>
<evidence type="ECO:0000313" key="2">
    <source>
        <dbReference type="EMBL" id="PPI13779.1"/>
    </source>
</evidence>
<proteinExistence type="predicted"/>
<name>A0A0C5BG22_9MICO</name>
<dbReference type="Gene3D" id="3.90.550.10">
    <property type="entry name" value="Spore Coat Polysaccharide Biosynthesis Protein SpsA, Chain A"/>
    <property type="match status" value="1"/>
</dbReference>
<dbReference type="Pfam" id="PF13641">
    <property type="entry name" value="Glyco_tranf_2_3"/>
    <property type="match status" value="1"/>
</dbReference>
<dbReference type="PATRIC" id="fig|145458.7.peg.2020"/>
<reference evidence="2 4" key="2">
    <citation type="submission" date="2018-02" db="EMBL/GenBank/DDBJ databases">
        <title>Bacteriophage NCPPB3778 and a type I-E CRISPR drive the evolution of the US Biological Select Agent, Rathayibacter toxicus.</title>
        <authorList>
            <person name="Davis E.W.II."/>
            <person name="Tabima J.F."/>
            <person name="Weisberg A.J."/>
            <person name="Lopes L.D."/>
            <person name="Wiseman M.S."/>
            <person name="Wiseman M.S."/>
            <person name="Pupko T."/>
            <person name="Belcher M.S."/>
            <person name="Sechler A.J."/>
            <person name="Tancos M.A."/>
            <person name="Schroeder B.K."/>
            <person name="Murray T.D."/>
            <person name="Luster D.G."/>
            <person name="Schneider W.L."/>
            <person name="Rogers E."/>
            <person name="Andreote F.D."/>
            <person name="Grunwald N.J."/>
            <person name="Putnam M.L."/>
            <person name="Chang J.H."/>
        </authorList>
    </citation>
    <scope>NUCLEOTIDE SEQUENCE [LARGE SCALE GENOMIC DNA]</scope>
    <source>
        <strain evidence="2 4">FH99</strain>
    </source>
</reference>
<evidence type="ECO:0000313" key="4">
    <source>
        <dbReference type="Proteomes" id="UP000237966"/>
    </source>
</evidence>